<dbReference type="OrthoDB" id="5388322at2759"/>
<feature type="region of interest" description="Disordered" evidence="1">
    <location>
        <begin position="20"/>
        <end position="163"/>
    </location>
</feature>
<proteinExistence type="predicted"/>
<feature type="domain" description="DUF4604" evidence="2">
    <location>
        <begin position="6"/>
        <end position="161"/>
    </location>
</feature>
<reference evidence="3 4" key="1">
    <citation type="submission" date="2015-06" db="EMBL/GenBank/DDBJ databases">
        <title>Talaromyces atroroseus IBT 11181 draft genome.</title>
        <authorList>
            <person name="Rasmussen K.B."/>
            <person name="Rasmussen S."/>
            <person name="Petersen B."/>
            <person name="Sicheritz-Ponten T."/>
            <person name="Mortensen U.H."/>
            <person name="Thrane U."/>
        </authorList>
    </citation>
    <scope>NUCLEOTIDE SEQUENCE [LARGE SCALE GENOMIC DNA]</scope>
    <source>
        <strain evidence="3 4">IBT 11181</strain>
    </source>
</reference>
<feature type="compositionally biased region" description="Acidic residues" evidence="1">
    <location>
        <begin position="43"/>
        <end position="57"/>
    </location>
</feature>
<evidence type="ECO:0000256" key="1">
    <source>
        <dbReference type="SAM" id="MobiDB-lite"/>
    </source>
</evidence>
<feature type="compositionally biased region" description="Basic and acidic residues" evidence="1">
    <location>
        <begin position="74"/>
        <end position="88"/>
    </location>
</feature>
<evidence type="ECO:0000313" key="4">
    <source>
        <dbReference type="Proteomes" id="UP000214365"/>
    </source>
</evidence>
<dbReference type="AlphaFoldDB" id="A0A225ACD5"/>
<dbReference type="Pfam" id="PF15377">
    <property type="entry name" value="DUF4604"/>
    <property type="match status" value="1"/>
</dbReference>
<gene>
    <name evidence="3" type="ORF">UA08_06581</name>
</gene>
<sequence length="163" mass="18218">MAFNAKNLTYERNEPAFLRKLRGQYGDGDSRRPTHRPRKAKENDDEDAPVYVDEETNEALSKEDYESLLNGTEAKGETAGHGAEEGKESTNPAAKSAEQVSNEEAKTQQNLAEIGTAQKKRRKAKVIHDEEVAEDESRHKVNPAAPKPSAKRKKIKLSFDEPE</sequence>
<dbReference type="RefSeq" id="XP_020118151.1">
    <property type="nucleotide sequence ID" value="XM_020268873.1"/>
</dbReference>
<protein>
    <recommendedName>
        <fullName evidence="2">DUF4604 domain-containing protein</fullName>
    </recommendedName>
</protein>
<feature type="compositionally biased region" description="Basic and acidic residues" evidence="1">
    <location>
        <begin position="126"/>
        <end position="139"/>
    </location>
</feature>
<dbReference type="EMBL" id="LFMY01000010">
    <property type="protein sequence ID" value="OKL58030.1"/>
    <property type="molecule type" value="Genomic_DNA"/>
</dbReference>
<organism evidence="3 4">
    <name type="scientific">Talaromyces atroroseus</name>
    <dbReference type="NCBI Taxonomy" id="1441469"/>
    <lineage>
        <taxon>Eukaryota</taxon>
        <taxon>Fungi</taxon>
        <taxon>Dikarya</taxon>
        <taxon>Ascomycota</taxon>
        <taxon>Pezizomycotina</taxon>
        <taxon>Eurotiomycetes</taxon>
        <taxon>Eurotiomycetidae</taxon>
        <taxon>Eurotiales</taxon>
        <taxon>Trichocomaceae</taxon>
        <taxon>Talaromyces</taxon>
        <taxon>Talaromyces sect. Trachyspermi</taxon>
    </lineage>
</organism>
<evidence type="ECO:0000259" key="2">
    <source>
        <dbReference type="Pfam" id="PF15377"/>
    </source>
</evidence>
<dbReference type="Proteomes" id="UP000214365">
    <property type="component" value="Unassembled WGS sequence"/>
</dbReference>
<dbReference type="InterPro" id="IPR027911">
    <property type="entry name" value="DUF4604"/>
</dbReference>
<evidence type="ECO:0000313" key="3">
    <source>
        <dbReference type="EMBL" id="OKL58030.1"/>
    </source>
</evidence>
<name>A0A225ACD5_TALAT</name>
<keyword evidence="4" id="KW-1185">Reference proteome</keyword>
<dbReference type="GeneID" id="31006336"/>
<accession>A0A225ACD5</accession>
<comment type="caution">
    <text evidence="3">The sequence shown here is derived from an EMBL/GenBank/DDBJ whole genome shotgun (WGS) entry which is preliminary data.</text>
</comment>
<feature type="compositionally biased region" description="Polar residues" evidence="1">
    <location>
        <begin position="89"/>
        <end position="111"/>
    </location>
</feature>